<dbReference type="FunFam" id="3.20.20.140:FF:000214">
    <property type="entry name" value="AMP deaminase Amd1, putative (AFU_orthologue AFUA_8G02860)"/>
    <property type="match status" value="1"/>
</dbReference>
<dbReference type="GO" id="GO:0046872">
    <property type="term" value="F:metal ion binding"/>
    <property type="evidence" value="ECO:0007669"/>
    <property type="project" value="UniProtKB-KW"/>
</dbReference>
<evidence type="ECO:0000256" key="8">
    <source>
        <dbReference type="ARBA" id="ARBA00023080"/>
    </source>
</evidence>
<feature type="compositionally biased region" description="Polar residues" evidence="11">
    <location>
        <begin position="161"/>
        <end position="170"/>
    </location>
</feature>
<evidence type="ECO:0000256" key="3">
    <source>
        <dbReference type="ARBA" id="ARBA00006676"/>
    </source>
</evidence>
<dbReference type="FunFam" id="4.10.800.20:FF:000001">
    <property type="entry name" value="AMP deaminase"/>
    <property type="match status" value="1"/>
</dbReference>
<comment type="pathway">
    <text evidence="2">Purine metabolism; IMP biosynthesis via salvage pathway; IMP from AMP: step 1/1.</text>
</comment>
<keyword evidence="7" id="KW-0862">Zinc</keyword>
<feature type="region of interest" description="Disordered" evidence="11">
    <location>
        <begin position="1"/>
        <end position="84"/>
    </location>
</feature>
<dbReference type="GO" id="GO:0046033">
    <property type="term" value="P:AMP metabolic process"/>
    <property type="evidence" value="ECO:0007669"/>
    <property type="project" value="TreeGrafter"/>
</dbReference>
<organism evidence="12 13">
    <name type="scientific">Lentithecium fluviatile CBS 122367</name>
    <dbReference type="NCBI Taxonomy" id="1168545"/>
    <lineage>
        <taxon>Eukaryota</taxon>
        <taxon>Fungi</taxon>
        <taxon>Dikarya</taxon>
        <taxon>Ascomycota</taxon>
        <taxon>Pezizomycotina</taxon>
        <taxon>Dothideomycetes</taxon>
        <taxon>Pleosporomycetidae</taxon>
        <taxon>Pleosporales</taxon>
        <taxon>Massarineae</taxon>
        <taxon>Lentitheciaceae</taxon>
        <taxon>Lentithecium</taxon>
    </lineage>
</organism>
<dbReference type="GO" id="GO:0005829">
    <property type="term" value="C:cytosol"/>
    <property type="evidence" value="ECO:0007669"/>
    <property type="project" value="TreeGrafter"/>
</dbReference>
<name>A0A6G1IXJ4_9PLEO</name>
<dbReference type="OrthoDB" id="1723809at2759"/>
<evidence type="ECO:0000256" key="11">
    <source>
        <dbReference type="SAM" id="MobiDB-lite"/>
    </source>
</evidence>
<dbReference type="Proteomes" id="UP000799291">
    <property type="component" value="Unassembled WGS sequence"/>
</dbReference>
<feature type="compositionally biased region" description="Acidic residues" evidence="11">
    <location>
        <begin position="28"/>
        <end position="41"/>
    </location>
</feature>
<feature type="compositionally biased region" description="Acidic residues" evidence="11">
    <location>
        <begin position="1119"/>
        <end position="1133"/>
    </location>
</feature>
<dbReference type="EC" id="3.5.4.6" evidence="4"/>
<comment type="cofactor">
    <cofactor evidence="1">
        <name>Zn(2+)</name>
        <dbReference type="ChEBI" id="CHEBI:29105"/>
    </cofactor>
</comment>
<dbReference type="InterPro" id="IPR032466">
    <property type="entry name" value="Metal_Hydrolase"/>
</dbReference>
<evidence type="ECO:0000256" key="6">
    <source>
        <dbReference type="ARBA" id="ARBA00022801"/>
    </source>
</evidence>
<evidence type="ECO:0000256" key="1">
    <source>
        <dbReference type="ARBA" id="ARBA00001947"/>
    </source>
</evidence>
<feature type="compositionally biased region" description="Polar residues" evidence="11">
    <location>
        <begin position="981"/>
        <end position="1003"/>
    </location>
</feature>
<dbReference type="InterPro" id="IPR006650">
    <property type="entry name" value="A/AMP_deam_AS"/>
</dbReference>
<dbReference type="Pfam" id="PF19326">
    <property type="entry name" value="AMP_deaminase"/>
    <property type="match status" value="1"/>
</dbReference>
<keyword evidence="13" id="KW-1185">Reference proteome</keyword>
<feature type="compositionally biased region" description="Polar residues" evidence="11">
    <location>
        <begin position="1034"/>
        <end position="1062"/>
    </location>
</feature>
<evidence type="ECO:0000256" key="7">
    <source>
        <dbReference type="ARBA" id="ARBA00022833"/>
    </source>
</evidence>
<dbReference type="AlphaFoldDB" id="A0A6G1IXJ4"/>
<dbReference type="FunFam" id="3.20.20.140:FF:000300">
    <property type="entry name" value="Uncharacterized protein"/>
    <property type="match status" value="1"/>
</dbReference>
<dbReference type="GO" id="GO:0003876">
    <property type="term" value="F:AMP deaminase activity"/>
    <property type="evidence" value="ECO:0007669"/>
    <property type="project" value="UniProtKB-EC"/>
</dbReference>
<keyword evidence="6" id="KW-0378">Hydrolase</keyword>
<sequence length="1133" mass="126484">MIKGAFSTAPDASPDLGAALVDDQIPSSEDDELSPDSSEPEADGRRIKGKDGATGAAQTTTGTSIEEEDNGGSDGAQGAGLLARDKQRRTAFYDYHSEKQMSHSEAKQFYQRHQMESQYGGSQAGDGYSPVIRAKTFPANFGGGDGGDFLSRADSLRSRKSNVSLTNQGHRPTLPVGLPQAEQSQEPRSHMPEYVTNNHFNPEIEAFIQADQQARDHAKHPALPHEPKPLLAEEGIHGAGAGVGIGSGAGGFAMSDSSVTAELSAIYTNVQKVLDIRHKYIRLSLQRNFDNPKDDPSWPIYPPHPEPVWNDNSKERKNALSSMQNSAVLDPAETPKPPRKMGKDIGEDFDMDDLIPLPGASEMSFRLDNASVFQVYETTKSAELDTPIVAIPTLREYYMDLDSILEISSDGPSKSFAFRRLQYLEGKFNLYYLLNEYQEIADSKKVPHRDFYNVRKVDTHVHHSACMNQKHLLRFIKSKMKRSPDEVVLFRDGKHLTLKEVFESINLTAYDLSIDTLDMHAHTDSFHRFDKFNLKYNPVGESRLRTIFLKTDNFVKGRYLAEITKEVISDLESSKYQFVEWRISIYGRDIEEWDKLAAWVIDNKLFSPNVRWLIQIPRLYDVYKATGLMDNFEQVVVNVFQPLFEVTRDPSSHQKLHIFLQRVIGFDSVDDESKVERRVFKKFPFPHEWTNKQNPPYSYWMYYLFANMASLNVWRKQRGFNTFLLRPHCGEAGDTDHLAAAVLCCHSISHGLLLRKVPFLQYIFYLEQIGVAMSPLSNNALFLAYERNPFLSYFRRGLNVSLSTDDPLQFAFTKEPLIEEYSVAAQIYKLSAVDMCELAKHSVEQSGFEHLVKQRFLGPNYHLPGVAGNDVAKSNVPSIREAFRHETLMQELAMIERYTRASEDDTNALTTSNLHPSEGVPQTPLSNQATHPGSPVASLHTHPSTTALPDQAHPFSALPPGAMPGPSQSPNFPAHQARFPSGSTAEHAVSQTQPTSPINQKTQEQFERPRHSSSMIFNPGGGPPPQPIAGASPTGSQPYSSTQQYGRSPEDTLTLTRTQSSVAFEGMEPRMFPGVVSRRRTGSMRSNTLDDGEPTAAGSASTAPGQAGRSGFRMAEAESVVEEQDTDDEDDDD</sequence>
<comment type="similarity">
    <text evidence="3">Belongs to the metallo-dependent hydrolases superfamily. Adenosine and AMP deaminases family.</text>
</comment>
<dbReference type="InterPro" id="IPR006329">
    <property type="entry name" value="AMPD"/>
</dbReference>
<feature type="region of interest" description="Disordered" evidence="11">
    <location>
        <begin position="903"/>
        <end position="1133"/>
    </location>
</feature>
<evidence type="ECO:0000313" key="12">
    <source>
        <dbReference type="EMBL" id="KAF2682835.1"/>
    </source>
</evidence>
<evidence type="ECO:0000256" key="4">
    <source>
        <dbReference type="ARBA" id="ARBA00012775"/>
    </source>
</evidence>
<evidence type="ECO:0000256" key="5">
    <source>
        <dbReference type="ARBA" id="ARBA00022723"/>
    </source>
</evidence>
<dbReference type="GO" id="GO:0032264">
    <property type="term" value="P:IMP salvage"/>
    <property type="evidence" value="ECO:0007669"/>
    <property type="project" value="UniProtKB-UniPathway"/>
</dbReference>
<feature type="compositionally biased region" description="Basic and acidic residues" evidence="11">
    <location>
        <begin position="42"/>
        <end position="51"/>
    </location>
</feature>
<dbReference type="Gene3D" id="3.20.20.140">
    <property type="entry name" value="Metal-dependent hydrolases"/>
    <property type="match status" value="1"/>
</dbReference>
<feature type="region of interest" description="Disordered" evidence="11">
    <location>
        <begin position="160"/>
        <end position="188"/>
    </location>
</feature>
<dbReference type="PROSITE" id="PS00485">
    <property type="entry name" value="A_DEAMINASE"/>
    <property type="match status" value="1"/>
</dbReference>
<dbReference type="UniPathway" id="UPA00591">
    <property type="reaction ID" value="UER00663"/>
</dbReference>
<protein>
    <recommendedName>
        <fullName evidence="9">AMP deaminase</fullName>
        <ecNumber evidence="4">3.5.4.6</ecNumber>
    </recommendedName>
    <alternativeName>
        <fullName evidence="10">Myoadenylate deaminase</fullName>
    </alternativeName>
</protein>
<dbReference type="SUPFAM" id="SSF51556">
    <property type="entry name" value="Metallo-dependent hydrolases"/>
    <property type="match status" value="1"/>
</dbReference>
<dbReference type="CDD" id="cd01319">
    <property type="entry name" value="AMPD"/>
    <property type="match status" value="1"/>
</dbReference>
<dbReference type="NCBIfam" id="TIGR01429">
    <property type="entry name" value="AMP_deaminase"/>
    <property type="match status" value="1"/>
</dbReference>
<evidence type="ECO:0000256" key="9">
    <source>
        <dbReference type="ARBA" id="ARBA00072037"/>
    </source>
</evidence>
<evidence type="ECO:0000256" key="2">
    <source>
        <dbReference type="ARBA" id="ARBA00004955"/>
    </source>
</evidence>
<evidence type="ECO:0000313" key="13">
    <source>
        <dbReference type="Proteomes" id="UP000799291"/>
    </source>
</evidence>
<feature type="compositionally biased region" description="Low complexity" evidence="11">
    <location>
        <begin position="53"/>
        <end position="63"/>
    </location>
</feature>
<reference evidence="12" key="1">
    <citation type="journal article" date="2020" name="Stud. Mycol.">
        <title>101 Dothideomycetes genomes: a test case for predicting lifestyles and emergence of pathogens.</title>
        <authorList>
            <person name="Haridas S."/>
            <person name="Albert R."/>
            <person name="Binder M."/>
            <person name="Bloem J."/>
            <person name="Labutti K."/>
            <person name="Salamov A."/>
            <person name="Andreopoulos B."/>
            <person name="Baker S."/>
            <person name="Barry K."/>
            <person name="Bills G."/>
            <person name="Bluhm B."/>
            <person name="Cannon C."/>
            <person name="Castanera R."/>
            <person name="Culley D."/>
            <person name="Daum C."/>
            <person name="Ezra D."/>
            <person name="Gonzalez J."/>
            <person name="Henrissat B."/>
            <person name="Kuo A."/>
            <person name="Liang C."/>
            <person name="Lipzen A."/>
            <person name="Lutzoni F."/>
            <person name="Magnuson J."/>
            <person name="Mondo S."/>
            <person name="Nolan M."/>
            <person name="Ohm R."/>
            <person name="Pangilinan J."/>
            <person name="Park H.-J."/>
            <person name="Ramirez L."/>
            <person name="Alfaro M."/>
            <person name="Sun H."/>
            <person name="Tritt A."/>
            <person name="Yoshinaga Y."/>
            <person name="Zwiers L.-H."/>
            <person name="Turgeon B."/>
            <person name="Goodwin S."/>
            <person name="Spatafora J."/>
            <person name="Crous P."/>
            <person name="Grigoriev I."/>
        </authorList>
    </citation>
    <scope>NUCLEOTIDE SEQUENCE</scope>
    <source>
        <strain evidence="12">CBS 122367</strain>
    </source>
</reference>
<gene>
    <name evidence="12" type="ORF">K458DRAFT_405567</name>
</gene>
<accession>A0A6G1IXJ4</accession>
<keyword evidence="5" id="KW-0479">Metal-binding</keyword>
<dbReference type="PANTHER" id="PTHR11359">
    <property type="entry name" value="AMP DEAMINASE"/>
    <property type="match status" value="1"/>
</dbReference>
<evidence type="ECO:0000256" key="10">
    <source>
        <dbReference type="ARBA" id="ARBA00078830"/>
    </source>
</evidence>
<dbReference type="EMBL" id="MU005586">
    <property type="protein sequence ID" value="KAF2682835.1"/>
    <property type="molecule type" value="Genomic_DNA"/>
</dbReference>
<keyword evidence="8" id="KW-0546">Nucleotide metabolism</keyword>
<dbReference type="PANTHER" id="PTHR11359:SF0">
    <property type="entry name" value="AMP DEAMINASE"/>
    <property type="match status" value="1"/>
</dbReference>
<proteinExistence type="inferred from homology"/>
<feature type="region of interest" description="Disordered" evidence="11">
    <location>
        <begin position="304"/>
        <end position="341"/>
    </location>
</feature>
<dbReference type="Gene3D" id="4.10.800.20">
    <property type="match status" value="1"/>
</dbReference>